<feature type="transmembrane region" description="Helical" evidence="5">
    <location>
        <begin position="442"/>
        <end position="464"/>
    </location>
</feature>
<dbReference type="Gene3D" id="1.20.1250.20">
    <property type="entry name" value="MFS general substrate transporter like domains"/>
    <property type="match status" value="1"/>
</dbReference>
<feature type="domain" description="Major facilitator superfamily (MFS) profile" evidence="6">
    <location>
        <begin position="14"/>
        <end position="467"/>
    </location>
</feature>
<feature type="transmembrane region" description="Helical" evidence="5">
    <location>
        <begin position="173"/>
        <end position="194"/>
    </location>
</feature>
<evidence type="ECO:0000256" key="5">
    <source>
        <dbReference type="SAM" id="Phobius"/>
    </source>
</evidence>
<reference evidence="7 8" key="1">
    <citation type="submission" date="2016-11" db="EMBL/GenBank/DDBJ databases">
        <authorList>
            <person name="Jaros S."/>
            <person name="Januszkiewicz K."/>
            <person name="Wedrychowicz H."/>
        </authorList>
    </citation>
    <scope>NUCLEOTIDE SEQUENCE [LARGE SCALE GENOMIC DNA]</scope>
    <source>
        <strain evidence="7 8">DSM 27406</strain>
    </source>
</reference>
<protein>
    <submittedName>
        <fullName evidence="7">Drug resistance transporter, EmrB/QacA subfamily</fullName>
    </submittedName>
</protein>
<feature type="transmembrane region" description="Helical" evidence="5">
    <location>
        <begin position="80"/>
        <end position="101"/>
    </location>
</feature>
<feature type="transmembrane region" description="Helical" evidence="5">
    <location>
        <begin position="12"/>
        <end position="36"/>
    </location>
</feature>
<feature type="transmembrane region" description="Helical" evidence="5">
    <location>
        <begin position="206"/>
        <end position="224"/>
    </location>
</feature>
<evidence type="ECO:0000256" key="1">
    <source>
        <dbReference type="ARBA" id="ARBA00004141"/>
    </source>
</evidence>
<evidence type="ECO:0000256" key="4">
    <source>
        <dbReference type="ARBA" id="ARBA00023136"/>
    </source>
</evidence>
<feature type="transmembrane region" description="Helical" evidence="5">
    <location>
        <begin position="370"/>
        <end position="392"/>
    </location>
</feature>
<dbReference type="Pfam" id="PF07690">
    <property type="entry name" value="MFS_1"/>
    <property type="match status" value="2"/>
</dbReference>
<name>A0A1M7L6C7_9BACT</name>
<evidence type="ECO:0000313" key="8">
    <source>
        <dbReference type="Proteomes" id="UP000184420"/>
    </source>
</evidence>
<dbReference type="OrthoDB" id="783189at2"/>
<dbReference type="GO" id="GO:0016020">
    <property type="term" value="C:membrane"/>
    <property type="evidence" value="ECO:0007669"/>
    <property type="project" value="UniProtKB-SubCell"/>
</dbReference>
<evidence type="ECO:0000313" key="7">
    <source>
        <dbReference type="EMBL" id="SHM73357.1"/>
    </source>
</evidence>
<feature type="transmembrane region" description="Helical" evidence="5">
    <location>
        <begin position="340"/>
        <end position="358"/>
    </location>
</feature>
<dbReference type="CDD" id="cd17321">
    <property type="entry name" value="MFS_MMR_MDR_like"/>
    <property type="match status" value="1"/>
</dbReference>
<dbReference type="STRING" id="1419482.SAMN05444266_110153"/>
<dbReference type="PANTHER" id="PTHR42718:SF39">
    <property type="entry name" value="ACTINORHODIN TRANSPORTER-RELATED"/>
    <property type="match status" value="1"/>
</dbReference>
<feature type="transmembrane region" description="Helical" evidence="5">
    <location>
        <begin position="48"/>
        <end position="68"/>
    </location>
</feature>
<feature type="transmembrane region" description="Helical" evidence="5">
    <location>
        <begin position="413"/>
        <end position="430"/>
    </location>
</feature>
<keyword evidence="8" id="KW-1185">Reference proteome</keyword>
<keyword evidence="3 5" id="KW-1133">Transmembrane helix</keyword>
<feature type="transmembrane region" description="Helical" evidence="5">
    <location>
        <begin position="308"/>
        <end position="328"/>
    </location>
</feature>
<dbReference type="PROSITE" id="PS50850">
    <property type="entry name" value="MFS"/>
    <property type="match status" value="1"/>
</dbReference>
<evidence type="ECO:0000256" key="2">
    <source>
        <dbReference type="ARBA" id="ARBA00022692"/>
    </source>
</evidence>
<keyword evidence="2 5" id="KW-0812">Transmembrane</keyword>
<keyword evidence="4 5" id="KW-0472">Membrane</keyword>
<gene>
    <name evidence="7" type="ORF">SAMN05444266_110153</name>
</gene>
<dbReference type="InterPro" id="IPR036259">
    <property type="entry name" value="MFS_trans_sf"/>
</dbReference>
<dbReference type="AlphaFoldDB" id="A0A1M7L6C7"/>
<feature type="transmembrane region" description="Helical" evidence="5">
    <location>
        <begin position="107"/>
        <end position="128"/>
    </location>
</feature>
<dbReference type="InterPro" id="IPR011701">
    <property type="entry name" value="MFS"/>
</dbReference>
<feature type="transmembrane region" description="Helical" evidence="5">
    <location>
        <begin position="140"/>
        <end position="161"/>
    </location>
</feature>
<comment type="subcellular location">
    <subcellularLocation>
        <location evidence="1">Membrane</location>
        <topology evidence="1">Multi-pass membrane protein</topology>
    </subcellularLocation>
</comment>
<dbReference type="PANTHER" id="PTHR42718">
    <property type="entry name" value="MAJOR FACILITATOR SUPERFAMILY MULTIDRUG TRANSPORTER MFSC"/>
    <property type="match status" value="1"/>
</dbReference>
<feature type="transmembrane region" description="Helical" evidence="5">
    <location>
        <begin position="270"/>
        <end position="288"/>
    </location>
</feature>
<accession>A0A1M7L6C7</accession>
<dbReference type="InterPro" id="IPR020846">
    <property type="entry name" value="MFS_dom"/>
</dbReference>
<dbReference type="SUPFAM" id="SSF103473">
    <property type="entry name" value="MFS general substrate transporter"/>
    <property type="match status" value="1"/>
</dbReference>
<sequence length="467" mass="51325">MISIVQSENNRWWQLWIVSAAAFLSVIDIFIVNVALPSIQAGLHSTEADLQLVIAAYLIGYAAFLITGGRLGDYLGKKRVFVAGMISFTVMSCCCGLAQTAGQLNSFRFLQGVCAAFMVPQSIAYIHLLFPEHEERIKALGIYGSIAGTASVIGQLLGGLIPDVHFLMDGWRWIFLINLPIGILATWFAVKFLHETPLVSQSRFDVSGVLLLTATLIFLIYPLIRGRELGWPLWAVCMLLAALVMLVLFIRDQRHKGLRNQEPLIDLRLFGFRDFNIGLLAVLFYFMVQDSYFLINAVLLQNGLGFSSSLTGLLFAAQGIGYVVAAVSSIRLVKLYGRKVLMAGVLLMAVTLFLHIKFFQGDVIASSKIYLLLFVYGMGCGSVLPSLLTLSIRSIPPAFAGAASGTYTTFQQTAVALGIGVSGGVFFRLLEGEHSVTAYIHAYHWATWLNIVFLVVTAVLLYFLPKK</sequence>
<evidence type="ECO:0000259" key="6">
    <source>
        <dbReference type="PROSITE" id="PS50850"/>
    </source>
</evidence>
<dbReference type="GO" id="GO:0022857">
    <property type="term" value="F:transmembrane transporter activity"/>
    <property type="evidence" value="ECO:0007669"/>
    <property type="project" value="InterPro"/>
</dbReference>
<dbReference type="RefSeq" id="WP_073086334.1">
    <property type="nucleotide sequence ID" value="NZ_FRBL01000010.1"/>
</dbReference>
<dbReference type="EMBL" id="FRBL01000010">
    <property type="protein sequence ID" value="SHM73357.1"/>
    <property type="molecule type" value="Genomic_DNA"/>
</dbReference>
<organism evidence="7 8">
    <name type="scientific">Chitinophaga jiangningensis</name>
    <dbReference type="NCBI Taxonomy" id="1419482"/>
    <lineage>
        <taxon>Bacteria</taxon>
        <taxon>Pseudomonadati</taxon>
        <taxon>Bacteroidota</taxon>
        <taxon>Chitinophagia</taxon>
        <taxon>Chitinophagales</taxon>
        <taxon>Chitinophagaceae</taxon>
        <taxon>Chitinophaga</taxon>
    </lineage>
</organism>
<evidence type="ECO:0000256" key="3">
    <source>
        <dbReference type="ARBA" id="ARBA00022989"/>
    </source>
</evidence>
<dbReference type="Proteomes" id="UP000184420">
    <property type="component" value="Unassembled WGS sequence"/>
</dbReference>
<feature type="transmembrane region" description="Helical" evidence="5">
    <location>
        <begin position="230"/>
        <end position="250"/>
    </location>
</feature>
<proteinExistence type="predicted"/>
<dbReference type="Gene3D" id="1.20.1720.10">
    <property type="entry name" value="Multidrug resistance protein D"/>
    <property type="match status" value="1"/>
</dbReference>